<evidence type="ECO:0000313" key="4">
    <source>
        <dbReference type="Proteomes" id="UP000192353"/>
    </source>
</evidence>
<proteinExistence type="predicted"/>
<feature type="transmembrane region" description="Helical" evidence="2">
    <location>
        <begin position="245"/>
        <end position="267"/>
    </location>
</feature>
<name>A0A1V9T5R0_9LACO</name>
<evidence type="ECO:0000313" key="3">
    <source>
        <dbReference type="EMBL" id="OQR26022.1"/>
    </source>
</evidence>
<keyword evidence="1" id="KW-0175">Coiled coil</keyword>
<organism evidence="3 4">
    <name type="scientific">Ligilactobacillus salivarius</name>
    <dbReference type="NCBI Taxonomy" id="1624"/>
    <lineage>
        <taxon>Bacteria</taxon>
        <taxon>Bacillati</taxon>
        <taxon>Bacillota</taxon>
        <taxon>Bacilli</taxon>
        <taxon>Lactobacillales</taxon>
        <taxon>Lactobacillaceae</taxon>
        <taxon>Ligilactobacillus</taxon>
    </lineage>
</organism>
<sequence>MEKQEVSVKEVLEIFIRYPIYDIDNAEVNNKIQKLIDNLGKSEKICKNYSVISKTIYSLNEIDFANLKIFFGIESEDHFSQFSNSSPLGSKGKDNLQHFWRHVVLSCYQRQYIDSITKDVNENVSKASEIMENIEVELNKANDNIETVGKKFKTVTQKANQAENKVNGIYSEFVGILGVFTALSFALMGSVQVFGNILKNIDTPTMGNIGYVLIVGGIYLILIYLIIMTLFIGMKKVFDNKNSKYKFNWIFTLCIVTVSITLIILGIRLV</sequence>
<gene>
    <name evidence="3" type="ORF">B6U37_01440</name>
</gene>
<reference evidence="3 4" key="1">
    <citation type="submission" date="2017-03" db="EMBL/GenBank/DDBJ databases">
        <title>Phylogenomics and comparative genomics of Lactobacillus salivarius, a mammalian gut commensal.</title>
        <authorList>
            <person name="Harris H.M."/>
        </authorList>
    </citation>
    <scope>NUCLEOTIDE SEQUENCE [LARGE SCALE GENOMIC DNA]</scope>
    <source>
        <strain evidence="3 4">AH4231</strain>
    </source>
</reference>
<dbReference type="AlphaFoldDB" id="A0A1V9T5R0"/>
<comment type="caution">
    <text evidence="3">The sequence shown here is derived from an EMBL/GenBank/DDBJ whole genome shotgun (WGS) entry which is preliminary data.</text>
</comment>
<protein>
    <submittedName>
        <fullName evidence="3">Uncharacterized protein</fullName>
    </submittedName>
</protein>
<evidence type="ECO:0000256" key="2">
    <source>
        <dbReference type="SAM" id="Phobius"/>
    </source>
</evidence>
<feature type="transmembrane region" description="Helical" evidence="2">
    <location>
        <begin position="173"/>
        <end position="197"/>
    </location>
</feature>
<keyword evidence="2" id="KW-0812">Transmembrane</keyword>
<keyword evidence="2" id="KW-0472">Membrane</keyword>
<evidence type="ECO:0000256" key="1">
    <source>
        <dbReference type="SAM" id="Coils"/>
    </source>
</evidence>
<keyword evidence="2" id="KW-1133">Transmembrane helix</keyword>
<feature type="transmembrane region" description="Helical" evidence="2">
    <location>
        <begin position="209"/>
        <end position="233"/>
    </location>
</feature>
<dbReference type="EMBL" id="NBEY01000017">
    <property type="protein sequence ID" value="OQR26022.1"/>
    <property type="molecule type" value="Genomic_DNA"/>
</dbReference>
<dbReference type="RefSeq" id="WP_003703580.1">
    <property type="nucleotide sequence ID" value="NZ_JUQA01000078.1"/>
</dbReference>
<feature type="coiled-coil region" evidence="1">
    <location>
        <begin position="124"/>
        <end position="151"/>
    </location>
</feature>
<accession>A0A1V9T5R0</accession>
<dbReference type="Proteomes" id="UP000192353">
    <property type="component" value="Unassembled WGS sequence"/>
</dbReference>